<keyword evidence="1" id="KW-0812">Transmembrane</keyword>
<keyword evidence="1" id="KW-1133">Transmembrane helix</keyword>
<organism evidence="2">
    <name type="scientific">Schizaphis graminum</name>
    <name type="common">Green bug aphid</name>
    <dbReference type="NCBI Taxonomy" id="13262"/>
    <lineage>
        <taxon>Eukaryota</taxon>
        <taxon>Metazoa</taxon>
        <taxon>Ecdysozoa</taxon>
        <taxon>Arthropoda</taxon>
        <taxon>Hexapoda</taxon>
        <taxon>Insecta</taxon>
        <taxon>Pterygota</taxon>
        <taxon>Neoptera</taxon>
        <taxon>Paraneoptera</taxon>
        <taxon>Hemiptera</taxon>
        <taxon>Sternorrhyncha</taxon>
        <taxon>Aphidomorpha</taxon>
        <taxon>Aphidoidea</taxon>
        <taxon>Aphididae</taxon>
        <taxon>Aphidini</taxon>
        <taxon>Schizaphis</taxon>
    </lineage>
</organism>
<dbReference type="EMBL" id="GGMR01018596">
    <property type="protein sequence ID" value="MBY31215.1"/>
    <property type="molecule type" value="Transcribed_RNA"/>
</dbReference>
<feature type="transmembrane region" description="Helical" evidence="1">
    <location>
        <begin position="7"/>
        <end position="28"/>
    </location>
</feature>
<keyword evidence="1" id="KW-0472">Membrane</keyword>
<dbReference type="AlphaFoldDB" id="A0A2S2PP81"/>
<evidence type="ECO:0000256" key="1">
    <source>
        <dbReference type="SAM" id="Phobius"/>
    </source>
</evidence>
<protein>
    <submittedName>
        <fullName evidence="2">Uncharacterized protein</fullName>
    </submittedName>
</protein>
<sequence>MYKKECTWHVMWFVILQSFIPVVCVLHSCCLQQHPQQQNILPVFRIRPFSRGTIYLLRFDSTSASTTSISSSFDAKNSSLSDGNNFSSGHNFCLSNDGKDFVIWNPVMKSVIGVIKPVRLLRPGRHLKAADGFLGGCSSSTDRTLWYKFAIHRHSTCTTAKVLSFHELRYIRFLLNYPLSSLLSCPSGNRTG</sequence>
<evidence type="ECO:0000313" key="2">
    <source>
        <dbReference type="EMBL" id="MBY31215.1"/>
    </source>
</evidence>
<reference evidence="2" key="1">
    <citation type="submission" date="2018-04" db="EMBL/GenBank/DDBJ databases">
        <title>Transcriptome of Schizaphis graminum biotype I.</title>
        <authorList>
            <person name="Scully E.D."/>
            <person name="Geib S.M."/>
            <person name="Palmer N.A."/>
            <person name="Koch K."/>
            <person name="Bradshaw J."/>
            <person name="Heng-Moss T."/>
            <person name="Sarath G."/>
        </authorList>
    </citation>
    <scope>NUCLEOTIDE SEQUENCE</scope>
</reference>
<accession>A0A2S2PP81</accession>
<proteinExistence type="predicted"/>
<name>A0A2S2PP81_SCHGA</name>
<gene>
    <name evidence="2" type="ORF">g.179132</name>
</gene>